<keyword evidence="2" id="KW-1185">Reference proteome</keyword>
<gene>
    <name evidence="1" type="ORF">DXZ20_15600</name>
</gene>
<accession>A0A6M0RLI2</accession>
<reference evidence="1 2" key="1">
    <citation type="journal article" date="2020" name="Microb. Ecol.">
        <title>Ecogenomics of the Marine Benthic Filamentous Cyanobacterium Adonisia.</title>
        <authorList>
            <person name="Walter J.M."/>
            <person name="Coutinho F.H."/>
            <person name="Leomil L."/>
            <person name="Hargreaves P.I."/>
            <person name="Campeao M.E."/>
            <person name="Vieira V.V."/>
            <person name="Silva B.S."/>
            <person name="Fistarol G.O."/>
            <person name="Salomon P.S."/>
            <person name="Sawabe T."/>
            <person name="Mino S."/>
            <person name="Hosokawa M."/>
            <person name="Miyashita H."/>
            <person name="Maruyama F."/>
            <person name="van Verk M.C."/>
            <person name="Dutilh B.E."/>
            <person name="Thompson C.C."/>
            <person name="Thompson F.L."/>
        </authorList>
    </citation>
    <scope>NUCLEOTIDE SEQUENCE [LARGE SCALE GENOMIC DNA]</scope>
    <source>
        <strain evidence="1 2">CCMR0081</strain>
    </source>
</reference>
<evidence type="ECO:0000313" key="2">
    <source>
        <dbReference type="Proteomes" id="UP000481033"/>
    </source>
</evidence>
<evidence type="ECO:0000313" key="1">
    <source>
        <dbReference type="EMBL" id="NEZ57075.1"/>
    </source>
</evidence>
<dbReference type="RefSeq" id="WP_163699101.1">
    <property type="nucleotide sequence ID" value="NZ_QXHD01000004.1"/>
</dbReference>
<organism evidence="1 2">
    <name type="scientific">Adonisia turfae CCMR0081</name>
    <dbReference type="NCBI Taxonomy" id="2292702"/>
    <lineage>
        <taxon>Bacteria</taxon>
        <taxon>Bacillati</taxon>
        <taxon>Cyanobacteriota</taxon>
        <taxon>Adonisia</taxon>
        <taxon>Adonisia turfae</taxon>
    </lineage>
</organism>
<dbReference type="AlphaFoldDB" id="A0A6M0RLI2"/>
<sequence>MNLFSQSRPKPNLAALQQIKTWVYDLLKLDPDIGISVSQLQCKEPCCPPIETVIAILSQPAQQYKIHKALDDIELDDLIRLFQTE</sequence>
<name>A0A6M0RLI2_9CYAN</name>
<protein>
    <submittedName>
        <fullName evidence="1">Uncharacterized protein</fullName>
    </submittedName>
</protein>
<dbReference type="Proteomes" id="UP000481033">
    <property type="component" value="Unassembled WGS sequence"/>
</dbReference>
<comment type="caution">
    <text evidence="1">The sequence shown here is derived from an EMBL/GenBank/DDBJ whole genome shotgun (WGS) entry which is preliminary data.</text>
</comment>
<proteinExistence type="predicted"/>
<dbReference type="EMBL" id="QXHD01000004">
    <property type="protein sequence ID" value="NEZ57075.1"/>
    <property type="molecule type" value="Genomic_DNA"/>
</dbReference>